<keyword evidence="8" id="KW-1185">Reference proteome</keyword>
<dbReference type="GO" id="GO:0035025">
    <property type="term" value="P:positive regulation of Rho protein signal transduction"/>
    <property type="evidence" value="ECO:0007669"/>
    <property type="project" value="TreeGrafter"/>
</dbReference>
<feature type="transmembrane region" description="Helical" evidence="6">
    <location>
        <begin position="77"/>
        <end position="99"/>
    </location>
</feature>
<evidence type="ECO:0000256" key="6">
    <source>
        <dbReference type="SAM" id="Phobius"/>
    </source>
</evidence>
<dbReference type="GO" id="GO:0007200">
    <property type="term" value="P:phospholipase C-activating G protein-coupled receptor signaling pathway"/>
    <property type="evidence" value="ECO:0007669"/>
    <property type="project" value="TreeGrafter"/>
</dbReference>
<evidence type="ECO:0000256" key="4">
    <source>
        <dbReference type="ARBA" id="ARBA00023180"/>
    </source>
</evidence>
<evidence type="ECO:0000313" key="8">
    <source>
        <dbReference type="Proteomes" id="UP000246464"/>
    </source>
</evidence>
<dbReference type="AlphaFoldDB" id="A0A2U9AZX7"/>
<feature type="transmembrane region" description="Helical" evidence="6">
    <location>
        <begin position="105"/>
        <end position="128"/>
    </location>
</feature>
<feature type="transmembrane region" description="Helical" evidence="6">
    <location>
        <begin position="32"/>
        <end position="56"/>
    </location>
</feature>
<evidence type="ECO:0000256" key="3">
    <source>
        <dbReference type="ARBA" id="ARBA00023170"/>
    </source>
</evidence>
<proteinExistence type="predicted"/>
<accession>A0A2U9AZX7</accession>
<keyword evidence="2" id="KW-0297">G-protein coupled receptor</keyword>
<evidence type="ECO:0008006" key="9">
    <source>
        <dbReference type="Google" id="ProtNLM"/>
    </source>
</evidence>
<dbReference type="GO" id="GO:0005886">
    <property type="term" value="C:plasma membrane"/>
    <property type="evidence" value="ECO:0007669"/>
    <property type="project" value="TreeGrafter"/>
</dbReference>
<feature type="transmembrane region" description="Helical" evidence="6">
    <location>
        <begin position="149"/>
        <end position="173"/>
    </location>
</feature>
<evidence type="ECO:0000313" key="7">
    <source>
        <dbReference type="EMBL" id="AWO97232.1"/>
    </source>
</evidence>
<sequence length="300" mass="32133">MDNNASSHNSSHNSSLGPSLDSCFVSTPSSSIFVAFTVTNLLLLLPLAVLILALGFRRWLKGRGSVAAANPLDIFTYHMVAMEMIGICGSVACCCGTFFRHQQAIGLGCNMFAIISCVKMFFHVLTCVERYLAVVHPISYLSLSKSAGVMIRNVGIGFVWLLLSGLLTLRFVLTQNFNMILFFCNLISSLIVVSFCSLSVLRVLIRPGPGEGGGSKGNADQSKHRAFVTITAITAVLLLRFAGNLVCQSLALAAALSRSVGCAVQVSGVWFCLPSSYVLPLLFLHRSGKHPCCKGNTESG</sequence>
<name>A0A2U9AZX7_SCOMX</name>
<keyword evidence="6" id="KW-0472">Membrane</keyword>
<reference evidence="7 8" key="1">
    <citation type="submission" date="2017-12" db="EMBL/GenBank/DDBJ databases">
        <title>Integrating genomic resources of turbot (Scophthalmus maximus) in depth evaluation of genetic and physical mapping variation across individuals.</title>
        <authorList>
            <person name="Martinez P."/>
        </authorList>
    </citation>
    <scope>NUCLEOTIDE SEQUENCE [LARGE SCALE GENOMIC DNA]</scope>
</reference>
<evidence type="ECO:0000256" key="5">
    <source>
        <dbReference type="ARBA" id="ARBA00023224"/>
    </source>
</evidence>
<gene>
    <name evidence="7" type="ORF">SMAX5B_004477</name>
</gene>
<dbReference type="PANTHER" id="PTHR24232:SF41">
    <property type="entry name" value="LYSOPHOSPHATIDIC ACID RECEPTOR 4"/>
    <property type="match status" value="1"/>
</dbReference>
<dbReference type="GO" id="GO:0070915">
    <property type="term" value="F:lysophosphatidic acid receptor activity"/>
    <property type="evidence" value="ECO:0007669"/>
    <property type="project" value="TreeGrafter"/>
</dbReference>
<dbReference type="Gene3D" id="1.20.1070.10">
    <property type="entry name" value="Rhodopsin 7-helix transmembrane proteins"/>
    <property type="match status" value="1"/>
</dbReference>
<protein>
    <recommendedName>
        <fullName evidence="9">G-protein coupled receptors family 1 profile domain-containing protein</fullName>
    </recommendedName>
</protein>
<evidence type="ECO:0000256" key="1">
    <source>
        <dbReference type="ARBA" id="ARBA00004141"/>
    </source>
</evidence>
<keyword evidence="3" id="KW-0675">Receptor</keyword>
<dbReference type="Proteomes" id="UP000246464">
    <property type="component" value="Chromosome 2"/>
</dbReference>
<dbReference type="PANTHER" id="PTHR24232">
    <property type="entry name" value="G-PROTEIN COUPLED RECEPTOR"/>
    <property type="match status" value="1"/>
</dbReference>
<dbReference type="EMBL" id="CP026244">
    <property type="protein sequence ID" value="AWO97232.1"/>
    <property type="molecule type" value="Genomic_DNA"/>
</dbReference>
<keyword evidence="6" id="KW-1133">Transmembrane helix</keyword>
<feature type="transmembrane region" description="Helical" evidence="6">
    <location>
        <begin position="263"/>
        <end position="284"/>
    </location>
</feature>
<organism evidence="7 8">
    <name type="scientific">Scophthalmus maximus</name>
    <name type="common">Turbot</name>
    <name type="synonym">Psetta maxima</name>
    <dbReference type="NCBI Taxonomy" id="52904"/>
    <lineage>
        <taxon>Eukaryota</taxon>
        <taxon>Metazoa</taxon>
        <taxon>Chordata</taxon>
        <taxon>Craniata</taxon>
        <taxon>Vertebrata</taxon>
        <taxon>Euteleostomi</taxon>
        <taxon>Actinopterygii</taxon>
        <taxon>Neopterygii</taxon>
        <taxon>Teleostei</taxon>
        <taxon>Neoteleostei</taxon>
        <taxon>Acanthomorphata</taxon>
        <taxon>Carangaria</taxon>
        <taxon>Pleuronectiformes</taxon>
        <taxon>Pleuronectoidei</taxon>
        <taxon>Scophthalmidae</taxon>
        <taxon>Scophthalmus</taxon>
    </lineage>
</organism>
<comment type="subcellular location">
    <subcellularLocation>
        <location evidence="1">Membrane</location>
        <topology evidence="1">Multi-pass membrane protein</topology>
    </subcellularLocation>
</comment>
<evidence type="ECO:0000256" key="2">
    <source>
        <dbReference type="ARBA" id="ARBA00023040"/>
    </source>
</evidence>
<feature type="transmembrane region" description="Helical" evidence="6">
    <location>
        <begin position="226"/>
        <end position="243"/>
    </location>
</feature>
<keyword evidence="5" id="KW-0807">Transducer</keyword>
<keyword evidence="6" id="KW-0812">Transmembrane</keyword>
<keyword evidence="4" id="KW-0325">Glycoprotein</keyword>
<feature type="transmembrane region" description="Helical" evidence="6">
    <location>
        <begin position="179"/>
        <end position="205"/>
    </location>
</feature>